<dbReference type="Gene3D" id="3.30.390.30">
    <property type="match status" value="1"/>
</dbReference>
<dbReference type="Pfam" id="PF02852">
    <property type="entry name" value="Pyr_redox_dim"/>
    <property type="match status" value="1"/>
</dbReference>
<proteinExistence type="predicted"/>
<gene>
    <name evidence="2" type="ORF">NSPZN2_130032</name>
</gene>
<feature type="domain" description="Pyridine nucleotide-disulphide oxidoreductase dimerisation" evidence="1">
    <location>
        <begin position="14"/>
        <end position="79"/>
    </location>
</feature>
<dbReference type="InterPro" id="IPR016156">
    <property type="entry name" value="FAD/NAD-linked_Rdtase_dimer_sf"/>
</dbReference>
<protein>
    <recommendedName>
        <fullName evidence="1">Pyridine nucleotide-disulphide oxidoreductase dimerisation domain-containing protein</fullName>
    </recommendedName>
</protein>
<evidence type="ECO:0000313" key="3">
    <source>
        <dbReference type="Proteomes" id="UP000675880"/>
    </source>
</evidence>
<name>A0ABM8R8Y2_9BACT</name>
<dbReference type="SUPFAM" id="SSF55424">
    <property type="entry name" value="FAD/NAD-linked reductases, dimerisation (C-terminal) domain"/>
    <property type="match status" value="1"/>
</dbReference>
<evidence type="ECO:0000313" key="2">
    <source>
        <dbReference type="EMBL" id="CAE6739781.1"/>
    </source>
</evidence>
<comment type="caution">
    <text evidence="2">The sequence shown here is derived from an EMBL/GenBank/DDBJ whole genome shotgun (WGS) entry which is preliminary data.</text>
</comment>
<dbReference type="Proteomes" id="UP000675880">
    <property type="component" value="Unassembled WGS sequence"/>
</dbReference>
<organism evidence="2 3">
    <name type="scientific">Nitrospira defluvii</name>
    <dbReference type="NCBI Taxonomy" id="330214"/>
    <lineage>
        <taxon>Bacteria</taxon>
        <taxon>Pseudomonadati</taxon>
        <taxon>Nitrospirota</taxon>
        <taxon>Nitrospiria</taxon>
        <taxon>Nitrospirales</taxon>
        <taxon>Nitrospiraceae</taxon>
        <taxon>Nitrospira</taxon>
    </lineage>
</organism>
<reference evidence="2 3" key="1">
    <citation type="submission" date="2021-02" db="EMBL/GenBank/DDBJ databases">
        <authorList>
            <person name="Han P."/>
        </authorList>
    </citation>
    <scope>NUCLEOTIDE SEQUENCE [LARGE SCALE GENOMIC DNA]</scope>
    <source>
        <strain evidence="2">Candidatus Nitrospira sp. ZN2</strain>
    </source>
</reference>
<accession>A0ABM8R8Y2</accession>
<dbReference type="EMBL" id="CAJNBJ010000005">
    <property type="protein sequence ID" value="CAE6739781.1"/>
    <property type="molecule type" value="Genomic_DNA"/>
</dbReference>
<evidence type="ECO:0000259" key="1">
    <source>
        <dbReference type="Pfam" id="PF02852"/>
    </source>
</evidence>
<dbReference type="InterPro" id="IPR004099">
    <property type="entry name" value="Pyr_nucl-diS_OxRdtase_dimer"/>
</dbReference>
<sequence>MAPSVPLLQTTAPINSGNSDLLKMLFYREDRRLLGVHLIGTGATELIHIGQAVLRLQGGLDYFLTTACNYPTLADATRWPRWMRTTNSRVKSARRCRAHAMTIMGRWIDIKRAEGGKHPQPAS</sequence>
<keyword evidence="3" id="KW-1185">Reference proteome</keyword>